<dbReference type="AlphaFoldDB" id="A0A820BEU2"/>
<evidence type="ECO:0000313" key="3">
    <source>
        <dbReference type="Proteomes" id="UP000663868"/>
    </source>
</evidence>
<comment type="caution">
    <text evidence="2">The sequence shown here is derived from an EMBL/GenBank/DDBJ whole genome shotgun (WGS) entry which is preliminary data.</text>
</comment>
<dbReference type="GO" id="GO:0005829">
    <property type="term" value="C:cytosol"/>
    <property type="evidence" value="ECO:0007669"/>
    <property type="project" value="TreeGrafter"/>
</dbReference>
<proteinExistence type="predicted"/>
<accession>A0A820BEU2</accession>
<dbReference type="InterPro" id="IPR035309">
    <property type="entry name" value="PSME4"/>
</dbReference>
<dbReference type="GO" id="GO:0010499">
    <property type="term" value="P:proteasomal ubiquitin-independent protein catabolic process"/>
    <property type="evidence" value="ECO:0007669"/>
    <property type="project" value="TreeGrafter"/>
</dbReference>
<dbReference type="EMBL" id="CAJOBB010008087">
    <property type="protein sequence ID" value="CAF4200744.1"/>
    <property type="molecule type" value="Genomic_DNA"/>
</dbReference>
<organism evidence="2 3">
    <name type="scientific">Adineta steineri</name>
    <dbReference type="NCBI Taxonomy" id="433720"/>
    <lineage>
        <taxon>Eukaryota</taxon>
        <taxon>Metazoa</taxon>
        <taxon>Spiralia</taxon>
        <taxon>Gnathifera</taxon>
        <taxon>Rotifera</taxon>
        <taxon>Eurotatoria</taxon>
        <taxon>Bdelloidea</taxon>
        <taxon>Adinetida</taxon>
        <taxon>Adinetidae</taxon>
        <taxon>Adineta</taxon>
    </lineage>
</organism>
<dbReference type="InterPro" id="IPR016024">
    <property type="entry name" value="ARM-type_fold"/>
</dbReference>
<dbReference type="InterPro" id="IPR021843">
    <property type="entry name" value="PSME4_C"/>
</dbReference>
<dbReference type="SUPFAM" id="SSF48371">
    <property type="entry name" value="ARM repeat"/>
    <property type="match status" value="1"/>
</dbReference>
<dbReference type="PANTHER" id="PTHR32170">
    <property type="entry name" value="PROTEASOME ACTIVATOR COMPLEX SUBUNIT 4"/>
    <property type="match status" value="1"/>
</dbReference>
<dbReference type="Pfam" id="PF11919">
    <property type="entry name" value="PSME4_C"/>
    <property type="match status" value="1"/>
</dbReference>
<gene>
    <name evidence="2" type="ORF">KXQ929_LOCUS40089</name>
</gene>
<dbReference type="GO" id="GO:0005634">
    <property type="term" value="C:nucleus"/>
    <property type="evidence" value="ECO:0007669"/>
    <property type="project" value="TreeGrafter"/>
</dbReference>
<feature type="non-terminal residue" evidence="2">
    <location>
        <position position="1"/>
    </location>
</feature>
<dbReference type="GO" id="GO:0016504">
    <property type="term" value="F:peptidase activator activity"/>
    <property type="evidence" value="ECO:0007669"/>
    <property type="project" value="InterPro"/>
</dbReference>
<dbReference type="GO" id="GO:0070628">
    <property type="term" value="F:proteasome binding"/>
    <property type="evidence" value="ECO:0007669"/>
    <property type="project" value="InterPro"/>
</dbReference>
<reference evidence="2" key="1">
    <citation type="submission" date="2021-02" db="EMBL/GenBank/DDBJ databases">
        <authorList>
            <person name="Nowell W R."/>
        </authorList>
    </citation>
    <scope>NUCLEOTIDE SEQUENCE</scope>
</reference>
<sequence>TNSDIFYYSQQPIKNGIIRLFPFLCEIKSVAGCDENFKALLTASRLCVGISYLNLSFLNTFVQQLSQICISTKWHASRAAIEFVQTMIFCNLFNARPYAKQVHELILKCLSDEHFEVRIAARSTLSDLYQCGYIQITLKELNDFGLMSKTNYFTKTDGVLGLCAIVLSSPYDIPLHVPDALMLLCEHLDDPDLIQKSIKQCLSEFRRTHHDSWHEHRERFTQDQLVILADALVSHNYYI</sequence>
<feature type="domain" description="Proteasome activator complex subunit 4 C-terminal" evidence="1">
    <location>
        <begin position="155"/>
        <end position="239"/>
    </location>
</feature>
<dbReference type="PANTHER" id="PTHR32170:SF3">
    <property type="entry name" value="PROTEASOME ACTIVATOR COMPLEX SUBUNIT 4"/>
    <property type="match status" value="1"/>
</dbReference>
<name>A0A820BEU2_9BILA</name>
<dbReference type="Gene3D" id="1.25.10.10">
    <property type="entry name" value="Leucine-rich Repeat Variant"/>
    <property type="match status" value="1"/>
</dbReference>
<evidence type="ECO:0000259" key="1">
    <source>
        <dbReference type="Pfam" id="PF11919"/>
    </source>
</evidence>
<evidence type="ECO:0000313" key="2">
    <source>
        <dbReference type="EMBL" id="CAF4200744.1"/>
    </source>
</evidence>
<dbReference type="InterPro" id="IPR011989">
    <property type="entry name" value="ARM-like"/>
</dbReference>
<protein>
    <recommendedName>
        <fullName evidence="1">Proteasome activator complex subunit 4 C-terminal domain-containing protein</fullName>
    </recommendedName>
</protein>
<dbReference type="Proteomes" id="UP000663868">
    <property type="component" value="Unassembled WGS sequence"/>
</dbReference>